<evidence type="ECO:0000313" key="3">
    <source>
        <dbReference type="EMBL" id="PYE00315.1"/>
    </source>
</evidence>
<comment type="caution">
    <text evidence="3">The sequence shown here is derived from an EMBL/GenBank/DDBJ whole genome shotgun (WGS) entry which is preliminary data.</text>
</comment>
<evidence type="ECO:0000256" key="1">
    <source>
        <dbReference type="ARBA" id="ARBA00023002"/>
    </source>
</evidence>
<evidence type="ECO:0000313" key="4">
    <source>
        <dbReference type="Proteomes" id="UP000247807"/>
    </source>
</evidence>
<evidence type="ECO:0000259" key="2">
    <source>
        <dbReference type="Pfam" id="PF01266"/>
    </source>
</evidence>
<reference evidence="3 4" key="1">
    <citation type="journal article" date="2018" name="Appl. Environ. Microbiol.">
        <title>Genome rearrangement shapes Prochlorococcus ecological adaptation.</title>
        <authorList>
            <person name="Yan W."/>
            <person name="Wei S."/>
            <person name="Wang Q."/>
            <person name="Xiao X."/>
            <person name="Zeng Q."/>
            <person name="Jiao N."/>
            <person name="Zhang R."/>
        </authorList>
    </citation>
    <scope>NUCLEOTIDE SEQUENCE [LARGE SCALE GENOMIC DNA]</scope>
    <source>
        <strain evidence="3 4">XMU1408</strain>
    </source>
</reference>
<dbReference type="RefSeq" id="WP_158467482.1">
    <property type="nucleotide sequence ID" value="NZ_QJUE01000007.1"/>
</dbReference>
<dbReference type="EMBL" id="QJUE01000007">
    <property type="protein sequence ID" value="PYE00315.1"/>
    <property type="molecule type" value="Genomic_DNA"/>
</dbReference>
<dbReference type="PANTHER" id="PTHR13847:SF289">
    <property type="entry name" value="GLYCINE OXIDASE"/>
    <property type="match status" value="1"/>
</dbReference>
<dbReference type="Pfam" id="PF01266">
    <property type="entry name" value="DAO"/>
    <property type="match status" value="1"/>
</dbReference>
<dbReference type="AlphaFoldDB" id="A0A318QW71"/>
<gene>
    <name evidence="3" type="ORF">DNJ73_09585</name>
</gene>
<accession>A0A318QW71</accession>
<dbReference type="GO" id="GO:0005737">
    <property type="term" value="C:cytoplasm"/>
    <property type="evidence" value="ECO:0007669"/>
    <property type="project" value="TreeGrafter"/>
</dbReference>
<name>A0A318QW71_PROMR</name>
<organism evidence="3 4">
    <name type="scientific">Prochlorococcus marinus XMU1408</name>
    <dbReference type="NCBI Taxonomy" id="2213228"/>
    <lineage>
        <taxon>Bacteria</taxon>
        <taxon>Bacillati</taxon>
        <taxon>Cyanobacteriota</taxon>
        <taxon>Cyanophyceae</taxon>
        <taxon>Synechococcales</taxon>
        <taxon>Prochlorococcaceae</taxon>
        <taxon>Prochlorococcus</taxon>
    </lineage>
</organism>
<keyword evidence="1" id="KW-0560">Oxidoreductase</keyword>
<proteinExistence type="predicted"/>
<dbReference type="Proteomes" id="UP000247807">
    <property type="component" value="Unassembled WGS sequence"/>
</dbReference>
<dbReference type="Gene3D" id="3.50.50.60">
    <property type="entry name" value="FAD/NAD(P)-binding domain"/>
    <property type="match status" value="1"/>
</dbReference>
<dbReference type="OrthoDB" id="9794226at2"/>
<dbReference type="SUPFAM" id="SSF51971">
    <property type="entry name" value="Nucleotide-binding domain"/>
    <property type="match status" value="1"/>
</dbReference>
<dbReference type="InterPro" id="IPR006076">
    <property type="entry name" value="FAD-dep_OxRdtase"/>
</dbReference>
<feature type="domain" description="FAD dependent oxidoreductase" evidence="2">
    <location>
        <begin position="13"/>
        <end position="360"/>
    </location>
</feature>
<sequence length="367" mass="42128">MNNLKAKKNPIEISVIGSGIAGITTAFHLGQKGYKVNLIDPKVNSEINNINPLNGSQAALGVLMGNSYKRTKGRAFFLRKKSMELWKDWLIQLDYSRSSIALEKPLIKLASSAKEYQSMIEISKNKKEYGIELLDEISLEFWSSIFEKQLIGGLISHEDGRLNPIKLIRLIMSSLDNMKVNKIERNVIRIKNNKLSNKNWQVYFENNEYMNQDYIVICSALNTEKLLKPLGHEIHLEPILGQVFELELKDLTTNWYQWPAILNYQSINFIHHDPNHILMGATIENGTEPNLKYKQEMLDMNKDAPKWIRKARISHQWSGIRARPRNEPAPLLKELEPGLLINTGHYRNGILLAPSCAEWIGLKINRC</sequence>
<dbReference type="Gene3D" id="3.30.9.10">
    <property type="entry name" value="D-Amino Acid Oxidase, subunit A, domain 2"/>
    <property type="match status" value="1"/>
</dbReference>
<dbReference type="GO" id="GO:0016491">
    <property type="term" value="F:oxidoreductase activity"/>
    <property type="evidence" value="ECO:0007669"/>
    <property type="project" value="UniProtKB-KW"/>
</dbReference>
<protein>
    <submittedName>
        <fullName evidence="3">FAD-binding oxidoreductase</fullName>
    </submittedName>
</protein>
<dbReference type="PANTHER" id="PTHR13847">
    <property type="entry name" value="SARCOSINE DEHYDROGENASE-RELATED"/>
    <property type="match status" value="1"/>
</dbReference>
<dbReference type="InterPro" id="IPR036188">
    <property type="entry name" value="FAD/NAD-bd_sf"/>
</dbReference>